<evidence type="ECO:0000256" key="1">
    <source>
        <dbReference type="SAM" id="Phobius"/>
    </source>
</evidence>
<keyword evidence="1" id="KW-1133">Transmembrane helix</keyword>
<reference evidence="2 3" key="1">
    <citation type="submission" date="2019-11" db="EMBL/GenBank/DDBJ databases">
        <title>Novel species isolated from a subtropical stream in China.</title>
        <authorList>
            <person name="Lu H."/>
        </authorList>
    </citation>
    <scope>NUCLEOTIDE SEQUENCE [LARGE SCALE GENOMIC DNA]</scope>
    <source>
        <strain evidence="2 3">FT92W</strain>
    </source>
</reference>
<dbReference type="Pfam" id="PF07178">
    <property type="entry name" value="TraL"/>
    <property type="match status" value="1"/>
</dbReference>
<accession>A0A7X2IIM1</accession>
<organism evidence="2 3">
    <name type="scientific">Pseudoduganella rivuli</name>
    <dbReference type="NCBI Taxonomy" id="2666085"/>
    <lineage>
        <taxon>Bacteria</taxon>
        <taxon>Pseudomonadati</taxon>
        <taxon>Pseudomonadota</taxon>
        <taxon>Betaproteobacteria</taxon>
        <taxon>Burkholderiales</taxon>
        <taxon>Oxalobacteraceae</taxon>
        <taxon>Telluria group</taxon>
        <taxon>Pseudoduganella</taxon>
    </lineage>
</organism>
<name>A0A7X2IIM1_9BURK</name>
<comment type="caution">
    <text evidence="2">The sequence shown here is derived from an EMBL/GenBank/DDBJ whole genome shotgun (WGS) entry which is preliminary data.</text>
</comment>
<dbReference type="AlphaFoldDB" id="A0A7X2IIM1"/>
<dbReference type="GO" id="GO:0019867">
    <property type="term" value="C:outer membrane"/>
    <property type="evidence" value="ECO:0007669"/>
    <property type="project" value="InterPro"/>
</dbReference>
<dbReference type="NCBIfam" id="TIGR02762">
    <property type="entry name" value="TraL_TIGR"/>
    <property type="match status" value="1"/>
</dbReference>
<proteinExistence type="predicted"/>
<sequence>MATDTYIPRRLDDQWKIGFWDMDVAMPVLFAIFVGWLAGTRTAFCICVAIGITISRKLSKVKADKHEAYVLHWMYWWLPCTPLTALASTPPSHCRRMIG</sequence>
<dbReference type="InterPro" id="IPR009838">
    <property type="entry name" value="T4SS_TraL"/>
</dbReference>
<keyword evidence="1" id="KW-0812">Transmembrane</keyword>
<evidence type="ECO:0000313" key="3">
    <source>
        <dbReference type="Proteomes" id="UP000446768"/>
    </source>
</evidence>
<gene>
    <name evidence="2" type="primary">traL</name>
    <name evidence="2" type="ORF">GJ700_02400</name>
</gene>
<keyword evidence="1" id="KW-0472">Membrane</keyword>
<protein>
    <submittedName>
        <fullName evidence="2">Type IV conjugative transfer system protein TraL</fullName>
    </submittedName>
</protein>
<dbReference type="EMBL" id="WKJJ01000001">
    <property type="protein sequence ID" value="MRV70569.1"/>
    <property type="molecule type" value="Genomic_DNA"/>
</dbReference>
<feature type="transmembrane region" description="Helical" evidence="1">
    <location>
        <begin position="28"/>
        <end position="52"/>
    </location>
</feature>
<dbReference type="Proteomes" id="UP000446768">
    <property type="component" value="Unassembled WGS sequence"/>
</dbReference>
<evidence type="ECO:0000313" key="2">
    <source>
        <dbReference type="EMBL" id="MRV70569.1"/>
    </source>
</evidence>
<keyword evidence="3" id="KW-1185">Reference proteome</keyword>